<organism evidence="4 5">
    <name type="scientific">Potamilus streckersoni</name>
    <dbReference type="NCBI Taxonomy" id="2493646"/>
    <lineage>
        <taxon>Eukaryota</taxon>
        <taxon>Metazoa</taxon>
        <taxon>Spiralia</taxon>
        <taxon>Lophotrochozoa</taxon>
        <taxon>Mollusca</taxon>
        <taxon>Bivalvia</taxon>
        <taxon>Autobranchia</taxon>
        <taxon>Heteroconchia</taxon>
        <taxon>Palaeoheterodonta</taxon>
        <taxon>Unionida</taxon>
        <taxon>Unionoidea</taxon>
        <taxon>Unionidae</taxon>
        <taxon>Ambleminae</taxon>
        <taxon>Lampsilini</taxon>
        <taxon>Potamilus</taxon>
    </lineage>
</organism>
<dbReference type="Pfam" id="PF00012">
    <property type="entry name" value="HSP70"/>
    <property type="match status" value="1"/>
</dbReference>
<name>A0AAE0VWF8_9BIVA</name>
<evidence type="ECO:0000256" key="1">
    <source>
        <dbReference type="ARBA" id="ARBA00007381"/>
    </source>
</evidence>
<proteinExistence type="inferred from homology"/>
<dbReference type="GO" id="GO:0140662">
    <property type="term" value="F:ATP-dependent protein folding chaperone"/>
    <property type="evidence" value="ECO:0007669"/>
    <property type="project" value="InterPro"/>
</dbReference>
<dbReference type="SUPFAM" id="SSF100934">
    <property type="entry name" value="Heat shock protein 70kD (HSP70), C-terminal subdomain"/>
    <property type="match status" value="1"/>
</dbReference>
<sequence>MKDMKRTFFLHGFLTKSWCKGCIYHRTCNILDRQGLLHINAPKTHSPKQKLEMIINGASFYTGERQMTKDNHLLGTFDLTGIPLAPRGVPQIKVTFEIDVNGILKVTAEDKGAVNKNDITIHSDRSLAQVQILRLINEAIKFAEEDRKTKERIDAKNELKNAVYSMKTQISDQEALISKLTSEDKEKIDVVIINKIKWLELNPDTNMHDFKKQKKEFDEFVHPIISKLYHYVYNPVFNLDTKNGTGTI</sequence>
<reference evidence="4" key="1">
    <citation type="journal article" date="2021" name="Genome Biol. Evol.">
        <title>A High-Quality Reference Genome for a Parasitic Bivalve with Doubly Uniparental Inheritance (Bivalvia: Unionida).</title>
        <authorList>
            <person name="Smith C.H."/>
        </authorList>
    </citation>
    <scope>NUCLEOTIDE SEQUENCE</scope>
    <source>
        <strain evidence="4">CHS0354</strain>
    </source>
</reference>
<dbReference type="InterPro" id="IPR013126">
    <property type="entry name" value="Hsp_70_fam"/>
</dbReference>
<dbReference type="Gene3D" id="1.20.1270.10">
    <property type="match status" value="1"/>
</dbReference>
<dbReference type="EMBL" id="JAEAOA010001131">
    <property type="protein sequence ID" value="KAK3593143.1"/>
    <property type="molecule type" value="Genomic_DNA"/>
</dbReference>
<dbReference type="AlphaFoldDB" id="A0AAE0VWF8"/>
<dbReference type="InterPro" id="IPR029048">
    <property type="entry name" value="HSP70_C_sf"/>
</dbReference>
<reference evidence="4" key="2">
    <citation type="journal article" date="2021" name="Genome Biol. Evol.">
        <title>Developing a high-quality reference genome for a parasitic bivalve with doubly uniparental inheritance (Bivalvia: Unionida).</title>
        <authorList>
            <person name="Smith C.H."/>
        </authorList>
    </citation>
    <scope>NUCLEOTIDE SEQUENCE</scope>
    <source>
        <strain evidence="4">CHS0354</strain>
        <tissue evidence="4">Mantle</tissue>
    </source>
</reference>
<dbReference type="InterPro" id="IPR029047">
    <property type="entry name" value="HSP70_peptide-bd_sf"/>
</dbReference>
<evidence type="ECO:0000256" key="3">
    <source>
        <dbReference type="ARBA" id="ARBA00022840"/>
    </source>
</evidence>
<accession>A0AAE0VWF8</accession>
<keyword evidence="3" id="KW-0067">ATP-binding</keyword>
<comment type="caution">
    <text evidence="4">The sequence shown here is derived from an EMBL/GenBank/DDBJ whole genome shotgun (WGS) entry which is preliminary data.</text>
</comment>
<dbReference type="SUPFAM" id="SSF100920">
    <property type="entry name" value="Heat shock protein 70kD (HSP70), peptide-binding domain"/>
    <property type="match status" value="1"/>
</dbReference>
<dbReference type="Gene3D" id="2.60.34.10">
    <property type="entry name" value="Substrate Binding Domain Of DNAk, Chain A, domain 1"/>
    <property type="match status" value="1"/>
</dbReference>
<reference evidence="4" key="3">
    <citation type="submission" date="2023-05" db="EMBL/GenBank/DDBJ databases">
        <authorList>
            <person name="Smith C.H."/>
        </authorList>
    </citation>
    <scope>NUCLEOTIDE SEQUENCE</scope>
    <source>
        <strain evidence="4">CHS0354</strain>
        <tissue evidence="4">Mantle</tissue>
    </source>
</reference>
<comment type="similarity">
    <text evidence="1">Belongs to the heat shock protein 70 family.</text>
</comment>
<gene>
    <name evidence="4" type="ORF">CHS0354_018273</name>
</gene>
<evidence type="ECO:0008006" key="6">
    <source>
        <dbReference type="Google" id="ProtNLM"/>
    </source>
</evidence>
<keyword evidence="5" id="KW-1185">Reference proteome</keyword>
<evidence type="ECO:0000256" key="2">
    <source>
        <dbReference type="ARBA" id="ARBA00022741"/>
    </source>
</evidence>
<dbReference type="GO" id="GO:0005524">
    <property type="term" value="F:ATP binding"/>
    <property type="evidence" value="ECO:0007669"/>
    <property type="project" value="UniProtKB-KW"/>
</dbReference>
<keyword evidence="2" id="KW-0547">Nucleotide-binding</keyword>
<dbReference type="Proteomes" id="UP001195483">
    <property type="component" value="Unassembled WGS sequence"/>
</dbReference>
<evidence type="ECO:0000313" key="4">
    <source>
        <dbReference type="EMBL" id="KAK3593143.1"/>
    </source>
</evidence>
<evidence type="ECO:0000313" key="5">
    <source>
        <dbReference type="Proteomes" id="UP001195483"/>
    </source>
</evidence>
<protein>
    <recommendedName>
        <fullName evidence="6">Heat shock protein 70</fullName>
    </recommendedName>
</protein>
<dbReference type="PANTHER" id="PTHR19375">
    <property type="entry name" value="HEAT SHOCK PROTEIN 70KDA"/>
    <property type="match status" value="1"/>
</dbReference>